<dbReference type="GO" id="GO:0016779">
    <property type="term" value="F:nucleotidyltransferase activity"/>
    <property type="evidence" value="ECO:0007669"/>
    <property type="project" value="UniProtKB-KW"/>
</dbReference>
<keyword evidence="2" id="KW-0639">Primosome</keyword>
<dbReference type="GO" id="GO:0003677">
    <property type="term" value="F:DNA binding"/>
    <property type="evidence" value="ECO:0007669"/>
    <property type="project" value="InterPro"/>
</dbReference>
<feature type="domain" description="Toprim" evidence="7">
    <location>
        <begin position="201"/>
        <end position="291"/>
    </location>
</feature>
<feature type="domain" description="DUF7146" evidence="8">
    <location>
        <begin position="96"/>
        <end position="194"/>
    </location>
</feature>
<organism evidence="9 10">
    <name type="scientific">Sphingomonas chungangi</name>
    <dbReference type="NCBI Taxonomy" id="2683589"/>
    <lineage>
        <taxon>Bacteria</taxon>
        <taxon>Pseudomonadati</taxon>
        <taxon>Pseudomonadota</taxon>
        <taxon>Alphaproteobacteria</taxon>
        <taxon>Sphingomonadales</taxon>
        <taxon>Sphingomonadaceae</taxon>
        <taxon>Sphingomonas</taxon>
    </lineage>
</organism>
<dbReference type="Gene3D" id="3.40.1360.10">
    <property type="match status" value="1"/>
</dbReference>
<dbReference type="Pfam" id="PF23639">
    <property type="entry name" value="DUF7146"/>
    <property type="match status" value="1"/>
</dbReference>
<keyword evidence="6" id="KW-0804">Transcription</keyword>
<keyword evidence="4" id="KW-0548">Nucleotidyltransferase</keyword>
<dbReference type="EMBL" id="JACEIB010000006">
    <property type="protein sequence ID" value="MBA2934635.1"/>
    <property type="molecule type" value="Genomic_DNA"/>
</dbReference>
<keyword evidence="10" id="KW-1185">Reference proteome</keyword>
<proteinExistence type="predicted"/>
<evidence type="ECO:0000256" key="6">
    <source>
        <dbReference type="ARBA" id="ARBA00023163"/>
    </source>
</evidence>
<evidence type="ECO:0000256" key="1">
    <source>
        <dbReference type="ARBA" id="ARBA00022478"/>
    </source>
</evidence>
<dbReference type="GO" id="GO:1990077">
    <property type="term" value="C:primosome complex"/>
    <property type="evidence" value="ECO:0007669"/>
    <property type="project" value="UniProtKB-KW"/>
</dbReference>
<keyword evidence="3" id="KW-0808">Transferase</keyword>
<evidence type="ECO:0000259" key="8">
    <source>
        <dbReference type="Pfam" id="PF23639"/>
    </source>
</evidence>
<evidence type="ECO:0000313" key="10">
    <source>
        <dbReference type="Proteomes" id="UP000570166"/>
    </source>
</evidence>
<dbReference type="GO" id="GO:0008270">
    <property type="term" value="F:zinc ion binding"/>
    <property type="evidence" value="ECO:0007669"/>
    <property type="project" value="InterPro"/>
</dbReference>
<evidence type="ECO:0000256" key="4">
    <source>
        <dbReference type="ARBA" id="ARBA00022695"/>
    </source>
</evidence>
<dbReference type="InterPro" id="IPR036977">
    <property type="entry name" value="DNA_primase_Znf_CHC2"/>
</dbReference>
<evidence type="ECO:0000259" key="7">
    <source>
        <dbReference type="Pfam" id="PF13362"/>
    </source>
</evidence>
<keyword evidence="1" id="KW-0240">DNA-directed RNA polymerase</keyword>
<dbReference type="GO" id="GO:0000428">
    <property type="term" value="C:DNA-directed RNA polymerase complex"/>
    <property type="evidence" value="ECO:0007669"/>
    <property type="project" value="UniProtKB-KW"/>
</dbReference>
<evidence type="ECO:0000256" key="2">
    <source>
        <dbReference type="ARBA" id="ARBA00022515"/>
    </source>
</evidence>
<evidence type="ECO:0000256" key="5">
    <source>
        <dbReference type="ARBA" id="ARBA00022705"/>
    </source>
</evidence>
<dbReference type="Pfam" id="PF13362">
    <property type="entry name" value="Toprim_3"/>
    <property type="match status" value="1"/>
</dbReference>
<dbReference type="AlphaFoldDB" id="A0A838L7F3"/>
<gene>
    <name evidence="9" type="ORF">HZF05_11065</name>
</gene>
<sequence length="301" mass="33071">MPVLADNRLAEIGRKLVEQLGGQWTGRGGLCRCPAHDDRSPSLSIRLGDYGLFYHCFAGCDIGDVLREIRRLDRHALMTTQAPAGVAPASDPRLLSRVRALWDEARPILDTPAERYLLSRRLDPAIDSLRFHFRVPFGSGRNLQFRPAMLAPVWEGGGLVALHRTFLSLDGRLARDIDPARRMLGRPGRGAVRLRPARGRLGLGEGIETALSAMHYLDLPVWAALGAERLASVEIPLGVRCLIILADNDVAGRRAAARAAEVHAAPGRSILRWWPGRGANDWNDRLRAEGKGVGDQVRYAA</sequence>
<evidence type="ECO:0000313" key="9">
    <source>
        <dbReference type="EMBL" id="MBA2934635.1"/>
    </source>
</evidence>
<protein>
    <submittedName>
        <fullName evidence="9">Toprim domain-containing protein</fullName>
    </submittedName>
</protein>
<dbReference type="SUPFAM" id="SSF57783">
    <property type="entry name" value="Zinc beta-ribbon"/>
    <property type="match status" value="1"/>
</dbReference>
<keyword evidence="5" id="KW-0235">DNA replication</keyword>
<comment type="caution">
    <text evidence="9">The sequence shown here is derived from an EMBL/GenBank/DDBJ whole genome shotgun (WGS) entry which is preliminary data.</text>
</comment>
<evidence type="ECO:0000256" key="3">
    <source>
        <dbReference type="ARBA" id="ARBA00022679"/>
    </source>
</evidence>
<dbReference type="Gene3D" id="3.90.580.10">
    <property type="entry name" value="Zinc finger, CHC2-type domain"/>
    <property type="match status" value="1"/>
</dbReference>
<reference evidence="9 10" key="1">
    <citation type="submission" date="2020-07" db="EMBL/GenBank/DDBJ databases">
        <authorList>
            <person name="Sun Q."/>
        </authorList>
    </citation>
    <scope>NUCLEOTIDE SEQUENCE [LARGE SCALE GENOMIC DNA]</scope>
    <source>
        <strain evidence="9 10">CGMCC 1.13654</strain>
    </source>
</reference>
<name>A0A838L7F3_9SPHN</name>
<dbReference type="InterPro" id="IPR055570">
    <property type="entry name" value="DUF7146"/>
</dbReference>
<dbReference type="Proteomes" id="UP000570166">
    <property type="component" value="Unassembled WGS sequence"/>
</dbReference>
<accession>A0A838L7F3</accession>
<dbReference type="InterPro" id="IPR006171">
    <property type="entry name" value="TOPRIM_dom"/>
</dbReference>
<dbReference type="GO" id="GO:0006269">
    <property type="term" value="P:DNA replication, synthesis of primer"/>
    <property type="evidence" value="ECO:0007669"/>
    <property type="project" value="UniProtKB-KW"/>
</dbReference>